<keyword evidence="1" id="KW-0175">Coiled coil</keyword>
<dbReference type="RefSeq" id="WP_036341460.1">
    <property type="nucleotide sequence ID" value="NZ_JPMX01000139.1"/>
</dbReference>
<dbReference type="STRING" id="1522368.IN07_24160"/>
<dbReference type="AlphaFoldDB" id="A0A098Y055"/>
<evidence type="ECO:0000256" key="2">
    <source>
        <dbReference type="SAM" id="MobiDB-lite"/>
    </source>
</evidence>
<feature type="region of interest" description="Disordered" evidence="2">
    <location>
        <begin position="1"/>
        <end position="21"/>
    </location>
</feature>
<organism evidence="3 4">
    <name type="scientific">Modestobacter caceresii</name>
    <dbReference type="NCBI Taxonomy" id="1522368"/>
    <lineage>
        <taxon>Bacteria</taxon>
        <taxon>Bacillati</taxon>
        <taxon>Actinomycetota</taxon>
        <taxon>Actinomycetes</taxon>
        <taxon>Geodermatophilales</taxon>
        <taxon>Geodermatophilaceae</taxon>
        <taxon>Modestobacter</taxon>
    </lineage>
</organism>
<name>A0A098Y055_9ACTN</name>
<accession>A0A098Y055</accession>
<proteinExistence type="predicted"/>
<reference evidence="3 4" key="1">
    <citation type="submission" date="2014-07" db="EMBL/GenBank/DDBJ databases">
        <title>Biosystematic studies on Modestobacter strains isolated from extreme hyper-arid desert soil and from historic building.</title>
        <authorList>
            <person name="Bukarasam K."/>
            <person name="Bull A."/>
            <person name="Girard G."/>
            <person name="van Wezel G."/>
            <person name="Goodfellow M."/>
        </authorList>
    </citation>
    <scope>NUCLEOTIDE SEQUENCE [LARGE SCALE GENOMIC DNA]</scope>
    <source>
        <strain evidence="3 4">KNN45-2b</strain>
    </source>
</reference>
<evidence type="ECO:0000313" key="3">
    <source>
        <dbReference type="EMBL" id="KGH43234.1"/>
    </source>
</evidence>
<feature type="compositionally biased region" description="Polar residues" evidence="2">
    <location>
        <begin position="1"/>
        <end position="10"/>
    </location>
</feature>
<dbReference type="Proteomes" id="UP000029713">
    <property type="component" value="Unassembled WGS sequence"/>
</dbReference>
<evidence type="ECO:0000313" key="4">
    <source>
        <dbReference type="Proteomes" id="UP000029713"/>
    </source>
</evidence>
<feature type="coiled-coil region" evidence="1">
    <location>
        <begin position="21"/>
        <end position="78"/>
    </location>
</feature>
<gene>
    <name evidence="3" type="ORF">IN07_24160</name>
</gene>
<keyword evidence="4" id="KW-1185">Reference proteome</keyword>
<evidence type="ECO:0000256" key="1">
    <source>
        <dbReference type="SAM" id="Coils"/>
    </source>
</evidence>
<dbReference type="EMBL" id="JPMX01000139">
    <property type="protein sequence ID" value="KGH43234.1"/>
    <property type="molecule type" value="Genomic_DNA"/>
</dbReference>
<protein>
    <submittedName>
        <fullName evidence="3">Uncharacterized protein</fullName>
    </submittedName>
</protein>
<sequence length="169" mass="18482">MTRTTTTTGASLDPDAARQQLAATEERAAGLRAQLQAHTAEQAVARERRLTEFDRAALAQLAQRVETARAEETAAVEEFRAAVIADPVFGAYVRHRAARHARAQAVDQLGQTHRRLGQEPPRQPLQGGVDNNLLADLVKIVETEGRRLAADELDEFHQRRDAAGDGETS</sequence>
<comment type="caution">
    <text evidence="3">The sequence shown here is derived from an EMBL/GenBank/DDBJ whole genome shotgun (WGS) entry which is preliminary data.</text>
</comment>